<protein>
    <submittedName>
        <fullName evidence="1">Uncharacterized protein</fullName>
    </submittedName>
</protein>
<gene>
    <name evidence="1" type="ORF">FJR47_07005</name>
</gene>
<dbReference type="Proteomes" id="UP000326061">
    <property type="component" value="Chromosome"/>
</dbReference>
<dbReference type="EMBL" id="CP041166">
    <property type="protein sequence ID" value="QFR43672.1"/>
    <property type="molecule type" value="Genomic_DNA"/>
</dbReference>
<name>A0AAJ4DN00_9BACT</name>
<reference evidence="2" key="1">
    <citation type="submission" date="2019-06" db="EMBL/GenBank/DDBJ databases">
        <title>Sulfurimonas gotlandica sp. nov., a chemoautotrophic and psychrotolerant epsilonproteobacterium isolated from a pelagic redoxcline, and an emended description of the genus Sulfurimonas.</title>
        <authorList>
            <person name="Wang S."/>
            <person name="Jiang L."/>
            <person name="Shao Z."/>
        </authorList>
    </citation>
    <scope>NUCLEOTIDE SEQUENCE [LARGE SCALE GENOMIC DNA]</scope>
    <source>
        <strain evidence="2">1-1N</strain>
    </source>
</reference>
<dbReference type="Pfam" id="PF18985">
    <property type="entry name" value="DUF5718"/>
    <property type="match status" value="1"/>
</dbReference>
<evidence type="ECO:0000313" key="1">
    <source>
        <dbReference type="EMBL" id="QFR43672.1"/>
    </source>
</evidence>
<dbReference type="KEGG" id="suln:FJR47_07005"/>
<accession>A0AAJ4DN00</accession>
<proteinExistence type="predicted"/>
<organism evidence="1 2">
    <name type="scientific">Sulfurimonas xiamenensis</name>
    <dbReference type="NCBI Taxonomy" id="2590021"/>
    <lineage>
        <taxon>Bacteria</taxon>
        <taxon>Pseudomonadati</taxon>
        <taxon>Campylobacterota</taxon>
        <taxon>Epsilonproteobacteria</taxon>
        <taxon>Campylobacterales</taxon>
        <taxon>Sulfurimonadaceae</taxon>
        <taxon>Sulfurimonas</taxon>
    </lineage>
</organism>
<dbReference type="AlphaFoldDB" id="A0AAJ4DN00"/>
<dbReference type="InterPro" id="IPR043776">
    <property type="entry name" value="DUF5718"/>
</dbReference>
<evidence type="ECO:0000313" key="2">
    <source>
        <dbReference type="Proteomes" id="UP000326061"/>
    </source>
</evidence>
<keyword evidence="2" id="KW-1185">Reference proteome</keyword>
<sequence length="288" mass="32473">MKSLQKLRKKVNYRDFLGLGIAGNFALHLAQAGELEDFKDVITADEAAPKGMFPFYLPKRVREAKEILSTYPLSSSTIKIPNKELNIQAEPEVALICRLEYENNKPSKIIPTHFGAYNDCSIRVAGASKISDKKNWGENSKGLSENLIKIDRFSDGGIMDNYSICSFLKRDGKLHAYGENVELKGYSYFYEKLQEWMVEQINIQRDFGPLEPLSDYIASCNNPSDAIISIGATRYTSYGESTFLQEGDEVFVVLYSHTELSLDDVIKSIKKSSFESSNMSLLKQKVIL</sequence>